<dbReference type="Gene3D" id="1.10.10.10">
    <property type="entry name" value="Winged helix-like DNA-binding domain superfamily/Winged helix DNA-binding domain"/>
    <property type="match status" value="1"/>
</dbReference>
<evidence type="ECO:0000256" key="4">
    <source>
        <dbReference type="ARBA" id="ARBA00023125"/>
    </source>
</evidence>
<dbReference type="InterPro" id="IPR050313">
    <property type="entry name" value="Carb_Metab_HTH_regulators"/>
</dbReference>
<dbReference type="InterPro" id="IPR001034">
    <property type="entry name" value="DeoR_HTH"/>
</dbReference>
<keyword evidence="2" id="KW-0678">Repressor</keyword>
<accession>A0A923LEN5</accession>
<evidence type="ECO:0000256" key="1">
    <source>
        <dbReference type="ARBA" id="ARBA00021390"/>
    </source>
</evidence>
<dbReference type="InterPro" id="IPR014036">
    <property type="entry name" value="DeoR-like_C"/>
</dbReference>
<keyword evidence="5" id="KW-0804">Transcription</keyword>
<dbReference type="PROSITE" id="PS00894">
    <property type="entry name" value="HTH_DEOR_1"/>
    <property type="match status" value="1"/>
</dbReference>
<dbReference type="EMBL" id="JACOOR010000009">
    <property type="protein sequence ID" value="MBC5660901.1"/>
    <property type="molecule type" value="Genomic_DNA"/>
</dbReference>
<dbReference type="InterPro" id="IPR036388">
    <property type="entry name" value="WH-like_DNA-bd_sf"/>
</dbReference>
<organism evidence="8 9">
    <name type="scientific">Anaerosacchariphilus hominis</name>
    <dbReference type="NCBI Taxonomy" id="2763017"/>
    <lineage>
        <taxon>Bacteria</taxon>
        <taxon>Bacillati</taxon>
        <taxon>Bacillota</taxon>
        <taxon>Clostridia</taxon>
        <taxon>Lachnospirales</taxon>
        <taxon>Lachnospiraceae</taxon>
        <taxon>Anaerosacchariphilus</taxon>
    </lineage>
</organism>
<evidence type="ECO:0000256" key="2">
    <source>
        <dbReference type="ARBA" id="ARBA00022491"/>
    </source>
</evidence>
<dbReference type="RefSeq" id="WP_186997539.1">
    <property type="nucleotide sequence ID" value="NZ_JACOOR010000009.1"/>
</dbReference>
<dbReference type="SMART" id="SM00420">
    <property type="entry name" value="HTH_DEOR"/>
    <property type="match status" value="1"/>
</dbReference>
<dbReference type="PANTHER" id="PTHR30363">
    <property type="entry name" value="HTH-TYPE TRANSCRIPTIONAL REGULATOR SRLR-RELATED"/>
    <property type="match status" value="1"/>
</dbReference>
<dbReference type="PRINTS" id="PR00037">
    <property type="entry name" value="HTHLACR"/>
</dbReference>
<dbReference type="InterPro" id="IPR018356">
    <property type="entry name" value="Tscrpt_reg_HTH_DeoR_CS"/>
</dbReference>
<evidence type="ECO:0000313" key="9">
    <source>
        <dbReference type="Proteomes" id="UP000649345"/>
    </source>
</evidence>
<sequence length="249" mass="27660">MLQRHLNILELLETHERLDVTTLAKQFNISPSTIRKDLEYLENQGLLKRQHGYASRVSSDNINYRMAFNYEAKQAIARKACSLVSDGETILVESGSTCALFASIVAEKKRDVTIITNSTFIPRYIAEHNTNIILLGGDYHPDAEVVVGPLVKLCVSQIYVDKFFVGLSGFSPARGFLNSNISRAEAVQSMAMSANKTYVLADNTKLSKLSTIALFPNKQPSAIISNDPIPEEAMAYFQENEIEYISATT</sequence>
<evidence type="ECO:0000256" key="5">
    <source>
        <dbReference type="ARBA" id="ARBA00023163"/>
    </source>
</evidence>
<keyword evidence="3" id="KW-0805">Transcription regulation</keyword>
<dbReference type="AlphaFoldDB" id="A0A923LEN5"/>
<dbReference type="InterPro" id="IPR036390">
    <property type="entry name" value="WH_DNA-bd_sf"/>
</dbReference>
<proteinExistence type="predicted"/>
<comment type="function">
    <text evidence="6">Repressor of the lactose catabolism operon. Galactose-6-phosphate is the inducer.</text>
</comment>
<evidence type="ECO:0000256" key="3">
    <source>
        <dbReference type="ARBA" id="ARBA00023015"/>
    </source>
</evidence>
<dbReference type="PROSITE" id="PS51000">
    <property type="entry name" value="HTH_DEOR_2"/>
    <property type="match status" value="1"/>
</dbReference>
<feature type="domain" description="HTH deoR-type" evidence="7">
    <location>
        <begin position="1"/>
        <end position="56"/>
    </location>
</feature>
<protein>
    <recommendedName>
        <fullName evidence="1">Lactose phosphotransferase system repressor</fullName>
    </recommendedName>
</protein>
<dbReference type="SUPFAM" id="SSF46785">
    <property type="entry name" value="Winged helix' DNA-binding domain"/>
    <property type="match status" value="1"/>
</dbReference>
<dbReference type="SMART" id="SM01134">
    <property type="entry name" value="DeoRC"/>
    <property type="match status" value="1"/>
</dbReference>
<keyword evidence="4" id="KW-0238">DNA-binding</keyword>
<dbReference type="Gene3D" id="3.40.50.1360">
    <property type="match status" value="1"/>
</dbReference>
<dbReference type="Pfam" id="PF08220">
    <property type="entry name" value="HTH_DeoR"/>
    <property type="match status" value="1"/>
</dbReference>
<dbReference type="SUPFAM" id="SSF100950">
    <property type="entry name" value="NagB/RpiA/CoA transferase-like"/>
    <property type="match status" value="1"/>
</dbReference>
<evidence type="ECO:0000313" key="8">
    <source>
        <dbReference type="EMBL" id="MBC5660901.1"/>
    </source>
</evidence>
<keyword evidence="9" id="KW-1185">Reference proteome</keyword>
<reference evidence="8" key="1">
    <citation type="submission" date="2020-08" db="EMBL/GenBank/DDBJ databases">
        <title>Genome public.</title>
        <authorList>
            <person name="Liu C."/>
            <person name="Sun Q."/>
        </authorList>
    </citation>
    <scope>NUCLEOTIDE SEQUENCE</scope>
    <source>
        <strain evidence="8">NSJ-68</strain>
    </source>
</reference>
<name>A0A923LEN5_9FIRM</name>
<dbReference type="GO" id="GO:0003677">
    <property type="term" value="F:DNA binding"/>
    <property type="evidence" value="ECO:0007669"/>
    <property type="project" value="UniProtKB-KW"/>
</dbReference>
<comment type="caution">
    <text evidence="8">The sequence shown here is derived from an EMBL/GenBank/DDBJ whole genome shotgun (WGS) entry which is preliminary data.</text>
</comment>
<dbReference type="Pfam" id="PF00455">
    <property type="entry name" value="DeoRC"/>
    <property type="match status" value="1"/>
</dbReference>
<dbReference type="Proteomes" id="UP000649345">
    <property type="component" value="Unassembled WGS sequence"/>
</dbReference>
<dbReference type="InterPro" id="IPR037171">
    <property type="entry name" value="NagB/RpiA_transferase-like"/>
</dbReference>
<evidence type="ECO:0000259" key="7">
    <source>
        <dbReference type="PROSITE" id="PS51000"/>
    </source>
</evidence>
<dbReference type="PANTHER" id="PTHR30363:SF4">
    <property type="entry name" value="GLYCEROL-3-PHOSPHATE REGULON REPRESSOR"/>
    <property type="match status" value="1"/>
</dbReference>
<dbReference type="GO" id="GO:0003700">
    <property type="term" value="F:DNA-binding transcription factor activity"/>
    <property type="evidence" value="ECO:0007669"/>
    <property type="project" value="InterPro"/>
</dbReference>
<gene>
    <name evidence="8" type="ORF">H8S44_14155</name>
</gene>
<evidence type="ECO:0000256" key="6">
    <source>
        <dbReference type="ARBA" id="ARBA00024937"/>
    </source>
</evidence>